<dbReference type="InterPro" id="IPR014746">
    <property type="entry name" value="Gln_synth/guanido_kin_cat_dom"/>
</dbReference>
<keyword evidence="6" id="KW-0808">Transferase</keyword>
<dbReference type="EMBL" id="LCPC01000006">
    <property type="protein sequence ID" value="KKU89734.1"/>
    <property type="molecule type" value="Genomic_DNA"/>
</dbReference>
<dbReference type="GO" id="GO:0016740">
    <property type="term" value="F:transferase activity"/>
    <property type="evidence" value="ECO:0007669"/>
    <property type="project" value="UniProtKB-KW"/>
</dbReference>
<dbReference type="InterPro" id="IPR006075">
    <property type="entry name" value="Asn/Gln-tRNA_Trfase_suB/E_cat"/>
</dbReference>
<dbReference type="InterPro" id="IPR017959">
    <property type="entry name" value="Asn/Gln-tRNA_amidoTrfase_suB/E"/>
</dbReference>
<dbReference type="Proteomes" id="UP000034403">
    <property type="component" value="Unassembled WGS sequence"/>
</dbReference>
<dbReference type="GO" id="GO:0005524">
    <property type="term" value="F:ATP binding"/>
    <property type="evidence" value="ECO:0007669"/>
    <property type="project" value="UniProtKB-KW"/>
</dbReference>
<dbReference type="PANTHER" id="PTHR11659">
    <property type="entry name" value="GLUTAMYL-TRNA GLN AMIDOTRANSFERASE SUBUNIT B MITOCHONDRIAL AND PROKARYOTIC PET112-RELATED"/>
    <property type="match status" value="1"/>
</dbReference>
<gene>
    <name evidence="6" type="ORF">UY20_C0006G0014</name>
</gene>
<dbReference type="Pfam" id="PF02934">
    <property type="entry name" value="GatB_N"/>
    <property type="match status" value="1"/>
</dbReference>
<sequence>MEIHAALNTKTKMFCDSLNDPDEKRPNQNICPICMGHPGTLPAINAEAVRKVILTGLALNCSIAEDTFFERKNYFYPDLPKG</sequence>
<evidence type="ECO:0000256" key="2">
    <source>
        <dbReference type="ARBA" id="ARBA00022741"/>
    </source>
</evidence>
<evidence type="ECO:0000259" key="5">
    <source>
        <dbReference type="Pfam" id="PF02934"/>
    </source>
</evidence>
<keyword evidence="1" id="KW-0436">Ligase</keyword>
<dbReference type="GO" id="GO:0006412">
    <property type="term" value="P:translation"/>
    <property type="evidence" value="ECO:0007669"/>
    <property type="project" value="UniProtKB-KW"/>
</dbReference>
<dbReference type="GO" id="GO:0050567">
    <property type="term" value="F:glutaminyl-tRNA synthase (glutamine-hydrolyzing) activity"/>
    <property type="evidence" value="ECO:0007669"/>
    <property type="project" value="TreeGrafter"/>
</dbReference>
<comment type="caution">
    <text evidence="6">The sequence shown here is derived from an EMBL/GenBank/DDBJ whole genome shotgun (WGS) entry which is preliminary data.</text>
</comment>
<evidence type="ECO:0000256" key="3">
    <source>
        <dbReference type="ARBA" id="ARBA00022840"/>
    </source>
</evidence>
<proteinExistence type="predicted"/>
<reference evidence="6 7" key="1">
    <citation type="journal article" date="2015" name="Nature">
        <title>rRNA introns, odd ribosomes, and small enigmatic genomes across a large radiation of phyla.</title>
        <authorList>
            <person name="Brown C.T."/>
            <person name="Hug L.A."/>
            <person name="Thomas B.C."/>
            <person name="Sharon I."/>
            <person name="Castelle C.J."/>
            <person name="Singh A."/>
            <person name="Wilkins M.J."/>
            <person name="Williams K.H."/>
            <person name="Banfield J.F."/>
        </authorList>
    </citation>
    <scope>NUCLEOTIDE SEQUENCE [LARGE SCALE GENOMIC DNA]</scope>
</reference>
<evidence type="ECO:0000313" key="6">
    <source>
        <dbReference type="EMBL" id="KKU89734.1"/>
    </source>
</evidence>
<evidence type="ECO:0000256" key="4">
    <source>
        <dbReference type="ARBA" id="ARBA00022917"/>
    </source>
</evidence>
<keyword evidence="4" id="KW-0648">Protein biosynthesis</keyword>
<feature type="domain" description="Aspartyl/Glutamyl-tRNA(Gln) amidotransferase subunit B/E catalytic" evidence="5">
    <location>
        <begin position="1"/>
        <end position="82"/>
    </location>
</feature>
<dbReference type="PATRIC" id="fig|1619022.3.peg.216"/>
<name>A0A0G1U6M8_9BACT</name>
<protein>
    <submittedName>
        <fullName evidence="6">Aspartyl/glutamyl-tRNA(Asn/Gln) amidotransferase subunit B</fullName>
    </submittedName>
</protein>
<accession>A0A0G1U6M8</accession>
<evidence type="ECO:0000256" key="1">
    <source>
        <dbReference type="ARBA" id="ARBA00022598"/>
    </source>
</evidence>
<organism evidence="6 7">
    <name type="scientific">Candidatus Yanofskybacteria bacterium GW2011_GWA1_48_10</name>
    <dbReference type="NCBI Taxonomy" id="1619022"/>
    <lineage>
        <taxon>Bacteria</taxon>
        <taxon>Candidatus Yanofskyibacteriota</taxon>
    </lineage>
</organism>
<dbReference type="PANTHER" id="PTHR11659:SF0">
    <property type="entry name" value="GLUTAMYL-TRNA(GLN) AMIDOTRANSFERASE SUBUNIT B, MITOCHONDRIAL"/>
    <property type="match status" value="1"/>
</dbReference>
<keyword evidence="2" id="KW-0547">Nucleotide-binding</keyword>
<evidence type="ECO:0000313" key="7">
    <source>
        <dbReference type="Proteomes" id="UP000034403"/>
    </source>
</evidence>
<dbReference type="GO" id="GO:0070681">
    <property type="term" value="P:glutaminyl-tRNAGln biosynthesis via transamidation"/>
    <property type="evidence" value="ECO:0007669"/>
    <property type="project" value="TreeGrafter"/>
</dbReference>
<dbReference type="AlphaFoldDB" id="A0A0G1U6M8"/>
<dbReference type="SUPFAM" id="SSF55931">
    <property type="entry name" value="Glutamine synthetase/guanido kinase"/>
    <property type="match status" value="1"/>
</dbReference>
<keyword evidence="3" id="KW-0067">ATP-binding</keyword>